<dbReference type="PANTHER" id="PTHR11825">
    <property type="entry name" value="SUBGROUP IIII AMINOTRANSFERASE"/>
    <property type="match status" value="1"/>
</dbReference>
<dbReference type="SUPFAM" id="SSF56752">
    <property type="entry name" value="D-aminoacid aminotransferase-like PLP-dependent enzymes"/>
    <property type="match status" value="1"/>
</dbReference>
<evidence type="ECO:0000256" key="3">
    <source>
        <dbReference type="ARBA" id="ARBA00022576"/>
    </source>
</evidence>
<dbReference type="PANTHER" id="PTHR11825:SF69">
    <property type="entry name" value="BRANCHED-CHAIN-AMINO-ACID AMINOTRANSFERASE"/>
    <property type="match status" value="1"/>
</dbReference>
<dbReference type="InterPro" id="IPR001544">
    <property type="entry name" value="Aminotrans_IV"/>
</dbReference>
<dbReference type="AlphaFoldDB" id="A0A8H3INV8"/>
<dbReference type="GO" id="GO:0009099">
    <property type="term" value="P:L-valine biosynthetic process"/>
    <property type="evidence" value="ECO:0007669"/>
    <property type="project" value="TreeGrafter"/>
</dbReference>
<keyword evidence="7 11" id="KW-0100">Branched-chain amino acid biosynthesis</keyword>
<dbReference type="PIRSF" id="PIRSF006468">
    <property type="entry name" value="BCAT1"/>
    <property type="match status" value="1"/>
</dbReference>
<evidence type="ECO:0000256" key="4">
    <source>
        <dbReference type="ARBA" id="ARBA00022605"/>
    </source>
</evidence>
<feature type="region of interest" description="Disordered" evidence="12">
    <location>
        <begin position="229"/>
        <end position="248"/>
    </location>
</feature>
<dbReference type="InterPro" id="IPR018300">
    <property type="entry name" value="Aminotrans_IV_CS"/>
</dbReference>
<comment type="catalytic activity">
    <reaction evidence="11">
        <text>L-valine + 2-oxoglutarate = 3-methyl-2-oxobutanoate + L-glutamate</text>
        <dbReference type="Rhea" id="RHEA:24813"/>
        <dbReference type="ChEBI" id="CHEBI:11851"/>
        <dbReference type="ChEBI" id="CHEBI:16810"/>
        <dbReference type="ChEBI" id="CHEBI:29985"/>
        <dbReference type="ChEBI" id="CHEBI:57762"/>
        <dbReference type="EC" id="2.6.1.42"/>
    </reaction>
</comment>
<feature type="modified residue" description="N6-(pyridoxal phosphate)lysine" evidence="8">
    <location>
        <position position="270"/>
    </location>
</feature>
<dbReference type="FunFam" id="3.20.10.10:FF:000004">
    <property type="entry name" value="Branched-chain-amino-acid aminotransferase"/>
    <property type="match status" value="1"/>
</dbReference>
<dbReference type="InterPro" id="IPR036038">
    <property type="entry name" value="Aminotransferase-like"/>
</dbReference>
<comment type="caution">
    <text evidence="13">The sequence shown here is derived from an EMBL/GenBank/DDBJ whole genome shotgun (WGS) entry which is preliminary data.</text>
</comment>
<evidence type="ECO:0000256" key="6">
    <source>
        <dbReference type="ARBA" id="ARBA00022898"/>
    </source>
</evidence>
<evidence type="ECO:0000256" key="5">
    <source>
        <dbReference type="ARBA" id="ARBA00022679"/>
    </source>
</evidence>
<reference evidence="13" key="1">
    <citation type="submission" date="2021-03" db="EMBL/GenBank/DDBJ databases">
        <authorList>
            <person name="Tagirdzhanova G."/>
        </authorList>
    </citation>
    <scope>NUCLEOTIDE SEQUENCE</scope>
</reference>
<keyword evidence="4 11" id="KW-0028">Amino-acid biosynthesis</keyword>
<comment type="cofactor">
    <cofactor evidence="1 10">
        <name>pyridoxal 5'-phosphate</name>
        <dbReference type="ChEBI" id="CHEBI:597326"/>
    </cofactor>
</comment>
<dbReference type="PROSITE" id="PS00770">
    <property type="entry name" value="AA_TRANSFER_CLASS_4"/>
    <property type="match status" value="1"/>
</dbReference>
<dbReference type="InterPro" id="IPR043132">
    <property type="entry name" value="BCAT-like_C"/>
</dbReference>
<dbReference type="FunFam" id="3.30.470.10:FF:000012">
    <property type="entry name" value="Branched-chain-amino-acid aminotransferase"/>
    <property type="match status" value="1"/>
</dbReference>
<dbReference type="Gene3D" id="3.30.470.10">
    <property type="match status" value="1"/>
</dbReference>
<evidence type="ECO:0000256" key="11">
    <source>
        <dbReference type="RuleBase" id="RU004517"/>
    </source>
</evidence>
<keyword evidence="6 10" id="KW-0663">Pyridoxal phosphate</keyword>
<keyword evidence="14" id="KW-1185">Reference proteome</keyword>
<evidence type="ECO:0000256" key="10">
    <source>
        <dbReference type="RuleBase" id="RU004516"/>
    </source>
</evidence>
<keyword evidence="5 11" id="KW-0808">Transferase</keyword>
<dbReference type="InterPro" id="IPR043131">
    <property type="entry name" value="BCAT-like_N"/>
</dbReference>
<dbReference type="GO" id="GO:0004084">
    <property type="term" value="F:branched-chain-amino-acid transaminase activity"/>
    <property type="evidence" value="ECO:0007669"/>
    <property type="project" value="UniProtKB-EC"/>
</dbReference>
<dbReference type="InterPro" id="IPR005786">
    <property type="entry name" value="B_amino_transII"/>
</dbReference>
<dbReference type="GO" id="GO:0005739">
    <property type="term" value="C:mitochondrion"/>
    <property type="evidence" value="ECO:0007669"/>
    <property type="project" value="TreeGrafter"/>
</dbReference>
<protein>
    <recommendedName>
        <fullName evidence="11">Branched-chain-amino-acid aminotransferase</fullName>
        <ecNumber evidence="11">2.6.1.42</ecNumber>
    </recommendedName>
</protein>
<dbReference type="Pfam" id="PF01063">
    <property type="entry name" value="Aminotran_4"/>
    <property type="match status" value="1"/>
</dbReference>
<dbReference type="Proteomes" id="UP000664521">
    <property type="component" value="Unassembled WGS sequence"/>
</dbReference>
<proteinExistence type="inferred from homology"/>
<dbReference type="EC" id="2.6.1.42" evidence="11"/>
<evidence type="ECO:0000256" key="12">
    <source>
        <dbReference type="SAM" id="MobiDB-lite"/>
    </source>
</evidence>
<evidence type="ECO:0000256" key="9">
    <source>
        <dbReference type="RuleBase" id="RU004106"/>
    </source>
</evidence>
<dbReference type="GO" id="GO:0009098">
    <property type="term" value="P:L-leucine biosynthetic process"/>
    <property type="evidence" value="ECO:0007669"/>
    <property type="project" value="TreeGrafter"/>
</dbReference>
<evidence type="ECO:0000256" key="1">
    <source>
        <dbReference type="ARBA" id="ARBA00001933"/>
    </source>
</evidence>
<dbReference type="Gene3D" id="3.20.10.10">
    <property type="entry name" value="D-amino Acid Aminotransferase, subunit A, domain 2"/>
    <property type="match status" value="1"/>
</dbReference>
<keyword evidence="3 11" id="KW-0032">Aminotransferase</keyword>
<evidence type="ECO:0000256" key="8">
    <source>
        <dbReference type="PIRSR" id="PIRSR006468-1"/>
    </source>
</evidence>
<sequence>MSPSAVASVNKTDMASNLTEAGVKHTIKDTAPSIAVNGHSTGLQELDASKITFTPNENPKAVPEANSPEVTKMSSCTDHMITATWTSKTGWTAPSLIPYGPLALQPHASVLHYSTSCFEGMKFYRGHDLKIRLFRPSLNTVRMLNSSARISLPAFPPAELQKLIETLVAVEGEKWLPKSRPGSFMYLRPTMIGTAPTLSVNKPNEVLLYIIACCFPDFNDPAATLGAHANANNNESPNGNSETKPRPGLKLLASKEDTIRAWPGGFGFAKVGANYGPSLLASDEAHLRGFNQILWLFGPDSEITEAGASNFFLVWKTREGRTQLVTAPLGDGIILAGVTRRSVLELARERIGGEELEVVERKICMWELEEAVNEGRLMEAFAAGTAYFIMPISLIHYRGTDLHIPFADDNYGSKLKQWLMDIMYGAESHEWGVVVQERSLIPSDLDE</sequence>
<gene>
    <name evidence="13" type="ORF">HETSPECPRED_004274</name>
</gene>
<organism evidence="13 14">
    <name type="scientific">Heterodermia speciosa</name>
    <dbReference type="NCBI Taxonomy" id="116794"/>
    <lineage>
        <taxon>Eukaryota</taxon>
        <taxon>Fungi</taxon>
        <taxon>Dikarya</taxon>
        <taxon>Ascomycota</taxon>
        <taxon>Pezizomycotina</taxon>
        <taxon>Lecanoromycetes</taxon>
        <taxon>OSLEUM clade</taxon>
        <taxon>Lecanoromycetidae</taxon>
        <taxon>Caliciales</taxon>
        <taxon>Physciaceae</taxon>
        <taxon>Heterodermia</taxon>
    </lineage>
</organism>
<dbReference type="EMBL" id="CAJPDS010000026">
    <property type="protein sequence ID" value="CAF9920544.1"/>
    <property type="molecule type" value="Genomic_DNA"/>
</dbReference>
<comment type="similarity">
    <text evidence="2 9">Belongs to the class-IV pyridoxal-phosphate-dependent aminotransferase family.</text>
</comment>
<evidence type="ECO:0000256" key="7">
    <source>
        <dbReference type="ARBA" id="ARBA00023304"/>
    </source>
</evidence>
<evidence type="ECO:0000313" key="14">
    <source>
        <dbReference type="Proteomes" id="UP000664521"/>
    </source>
</evidence>
<name>A0A8H3INV8_9LECA</name>
<evidence type="ECO:0000256" key="2">
    <source>
        <dbReference type="ARBA" id="ARBA00009320"/>
    </source>
</evidence>
<dbReference type="OrthoDB" id="1732691at2759"/>
<accession>A0A8H3INV8</accession>
<comment type="catalytic activity">
    <reaction evidence="11">
        <text>L-leucine + 2-oxoglutarate = 4-methyl-2-oxopentanoate + L-glutamate</text>
        <dbReference type="Rhea" id="RHEA:18321"/>
        <dbReference type="ChEBI" id="CHEBI:16810"/>
        <dbReference type="ChEBI" id="CHEBI:17865"/>
        <dbReference type="ChEBI" id="CHEBI:29985"/>
        <dbReference type="ChEBI" id="CHEBI:57427"/>
        <dbReference type="EC" id="2.6.1.42"/>
    </reaction>
</comment>
<feature type="compositionally biased region" description="Low complexity" evidence="12">
    <location>
        <begin position="229"/>
        <end position="242"/>
    </location>
</feature>
<comment type="catalytic activity">
    <reaction evidence="11">
        <text>L-isoleucine + 2-oxoglutarate = (S)-3-methyl-2-oxopentanoate + L-glutamate</text>
        <dbReference type="Rhea" id="RHEA:24801"/>
        <dbReference type="ChEBI" id="CHEBI:16810"/>
        <dbReference type="ChEBI" id="CHEBI:29985"/>
        <dbReference type="ChEBI" id="CHEBI:35146"/>
        <dbReference type="ChEBI" id="CHEBI:58045"/>
        <dbReference type="EC" id="2.6.1.42"/>
    </reaction>
</comment>
<evidence type="ECO:0000313" key="13">
    <source>
        <dbReference type="EMBL" id="CAF9920544.1"/>
    </source>
</evidence>